<keyword evidence="4" id="KW-1185">Reference proteome</keyword>
<proteinExistence type="predicted"/>
<keyword evidence="1" id="KW-0812">Transmembrane</keyword>
<name>A0A437K1T2_9BURK</name>
<reference evidence="3 4" key="1">
    <citation type="submission" date="2019-01" db="EMBL/GenBank/DDBJ databases">
        <authorList>
            <person name="Chen W.-M."/>
        </authorList>
    </citation>
    <scope>NUCLEOTIDE SEQUENCE [LARGE SCALE GENOMIC DNA]</scope>
    <source>
        <strain evidence="3 4">ICH-3</strain>
    </source>
</reference>
<dbReference type="RefSeq" id="WP_128196201.1">
    <property type="nucleotide sequence ID" value="NZ_SACT01000001.1"/>
</dbReference>
<dbReference type="OrthoDB" id="8684819at2"/>
<dbReference type="AlphaFoldDB" id="A0A437K1T2"/>
<dbReference type="Pfam" id="PF07331">
    <property type="entry name" value="TctB"/>
    <property type="match status" value="1"/>
</dbReference>
<feature type="transmembrane region" description="Helical" evidence="1">
    <location>
        <begin position="18"/>
        <end position="38"/>
    </location>
</feature>
<evidence type="ECO:0000313" key="4">
    <source>
        <dbReference type="Proteomes" id="UP000288178"/>
    </source>
</evidence>
<feature type="transmembrane region" description="Helical" evidence="1">
    <location>
        <begin position="91"/>
        <end position="120"/>
    </location>
</feature>
<feature type="domain" description="DUF1468" evidence="2">
    <location>
        <begin position="19"/>
        <end position="167"/>
    </location>
</feature>
<sequence length="175" mass="18187">MSDQPQDAMPDDRWAQKAIGVGVLAVAAMLAFGAVQIPGEAGYAGVGPNFLPWVITAALAVCGAGLLWQAFSGGFRPRELPSGGERGDWPPLAWVVAGIVLNALLIERAGFIVACTLCFVCAVRGLRQSEGAVGGGLRRWALDVATGALIAAPAYWLFTLVLDINLPGLTGTGWL</sequence>
<accession>A0A437K1T2</accession>
<evidence type="ECO:0000313" key="3">
    <source>
        <dbReference type="EMBL" id="RVT54221.1"/>
    </source>
</evidence>
<evidence type="ECO:0000256" key="1">
    <source>
        <dbReference type="SAM" id="Phobius"/>
    </source>
</evidence>
<comment type="caution">
    <text evidence="3">The sequence shown here is derived from an EMBL/GenBank/DDBJ whole genome shotgun (WGS) entry which is preliminary data.</text>
</comment>
<dbReference type="Proteomes" id="UP000288178">
    <property type="component" value="Unassembled WGS sequence"/>
</dbReference>
<feature type="transmembrane region" description="Helical" evidence="1">
    <location>
        <begin position="140"/>
        <end position="158"/>
    </location>
</feature>
<gene>
    <name evidence="3" type="ORF">ENE75_05040</name>
</gene>
<keyword evidence="1" id="KW-1133">Transmembrane helix</keyword>
<organism evidence="3 4">
    <name type="scientific">Rubrivivax albus</name>
    <dbReference type="NCBI Taxonomy" id="2499835"/>
    <lineage>
        <taxon>Bacteria</taxon>
        <taxon>Pseudomonadati</taxon>
        <taxon>Pseudomonadota</taxon>
        <taxon>Betaproteobacteria</taxon>
        <taxon>Burkholderiales</taxon>
        <taxon>Sphaerotilaceae</taxon>
        <taxon>Rubrivivax</taxon>
    </lineage>
</organism>
<dbReference type="EMBL" id="SACT01000001">
    <property type="protein sequence ID" value="RVT54221.1"/>
    <property type="molecule type" value="Genomic_DNA"/>
</dbReference>
<protein>
    <submittedName>
        <fullName evidence="3">Tripartite tricarboxylate transporter TctB family protein</fullName>
    </submittedName>
</protein>
<feature type="transmembrane region" description="Helical" evidence="1">
    <location>
        <begin position="50"/>
        <end position="71"/>
    </location>
</feature>
<keyword evidence="1" id="KW-0472">Membrane</keyword>
<evidence type="ECO:0000259" key="2">
    <source>
        <dbReference type="Pfam" id="PF07331"/>
    </source>
</evidence>
<dbReference type="InterPro" id="IPR009936">
    <property type="entry name" value="DUF1468"/>
</dbReference>